<dbReference type="EMBL" id="LSYU01000066">
    <property type="protein sequence ID" value="KXX64044.1"/>
    <property type="molecule type" value="Genomic_DNA"/>
</dbReference>
<evidence type="ECO:0000313" key="1">
    <source>
        <dbReference type="EMBL" id="KXX64044.1"/>
    </source>
</evidence>
<gene>
    <name evidence="1" type="ORF">AY586_02935</name>
</gene>
<dbReference type="RefSeq" id="WP_062276005.1">
    <property type="nucleotide sequence ID" value="NZ_LSYU01000066.1"/>
</dbReference>
<protein>
    <submittedName>
        <fullName evidence="1">Uncharacterized protein</fullName>
    </submittedName>
</protein>
<reference evidence="1 2" key="1">
    <citation type="submission" date="2016-02" db="EMBL/GenBank/DDBJ databases">
        <title>Genome sequence of Marichromatium gracile YL-28, a purple sulfur bacterium.</title>
        <authorList>
            <person name="Zhao C."/>
            <person name="Hong X."/>
            <person name="Chen S."/>
            <person name="Yang S."/>
        </authorList>
    </citation>
    <scope>NUCLEOTIDE SEQUENCE [LARGE SCALE GENOMIC DNA]</scope>
    <source>
        <strain evidence="1 2">YL28</strain>
    </source>
</reference>
<organism evidence="1 2">
    <name type="scientific">Marichromatium gracile</name>
    <name type="common">Chromatium gracile</name>
    <dbReference type="NCBI Taxonomy" id="1048"/>
    <lineage>
        <taxon>Bacteria</taxon>
        <taxon>Pseudomonadati</taxon>
        <taxon>Pseudomonadota</taxon>
        <taxon>Gammaproteobacteria</taxon>
        <taxon>Chromatiales</taxon>
        <taxon>Chromatiaceae</taxon>
        <taxon>Marichromatium</taxon>
    </lineage>
</organism>
<comment type="caution">
    <text evidence="1">The sequence shown here is derived from an EMBL/GenBank/DDBJ whole genome shotgun (WGS) entry which is preliminary data.</text>
</comment>
<keyword evidence="2" id="KW-1185">Reference proteome</keyword>
<dbReference type="Proteomes" id="UP000075766">
    <property type="component" value="Unassembled WGS sequence"/>
</dbReference>
<sequence length="154" mass="17224">MPLEDTVGDPDLDTPLSLTLSPAMLFHALMGSASAVHTGWQSCIDNALVVSELIATDDRVGNYCRLVEQEFVEDDQPDTVWHDWTLEIRIDPVLITGHWQFPATAHPSEWEWNAREARRAFERACVLFGRRTRPGVVVDEPAPAAPSVPRASRH</sequence>
<evidence type="ECO:0000313" key="2">
    <source>
        <dbReference type="Proteomes" id="UP000075766"/>
    </source>
</evidence>
<name>A0ABR5VED7_MARGR</name>
<proteinExistence type="predicted"/>
<accession>A0ABR5VED7</accession>